<name>A0ABR1IVN3_9AGAR</name>
<dbReference type="Proteomes" id="UP001498398">
    <property type="component" value="Unassembled WGS sequence"/>
</dbReference>
<dbReference type="InterPro" id="IPR032675">
    <property type="entry name" value="LRR_dom_sf"/>
</dbReference>
<evidence type="ECO:0000313" key="2">
    <source>
        <dbReference type="Proteomes" id="UP001498398"/>
    </source>
</evidence>
<dbReference type="EMBL" id="JBANRG010000067">
    <property type="protein sequence ID" value="KAK7440622.1"/>
    <property type="molecule type" value="Genomic_DNA"/>
</dbReference>
<reference evidence="1 2" key="1">
    <citation type="submission" date="2024-01" db="EMBL/GenBank/DDBJ databases">
        <title>A draft genome for the cacao thread blight pathogen Marasmiellus scandens.</title>
        <authorList>
            <person name="Baruah I.K."/>
            <person name="Leung J."/>
            <person name="Bukari Y."/>
            <person name="Amoako-Attah I."/>
            <person name="Meinhardt L.W."/>
            <person name="Bailey B.A."/>
            <person name="Cohen S.P."/>
        </authorList>
    </citation>
    <scope>NUCLEOTIDE SEQUENCE [LARGE SCALE GENOMIC DNA]</scope>
    <source>
        <strain evidence="1 2">GH-19</strain>
    </source>
</reference>
<comment type="caution">
    <text evidence="1">The sequence shown here is derived from an EMBL/GenBank/DDBJ whole genome shotgun (WGS) entry which is preliminary data.</text>
</comment>
<proteinExistence type="predicted"/>
<sequence>MGQRHQIFLIARLVPKGSATGQAYYRCIGVRHHQWCWEYYVPTALQRFLTLIKNPNNAEIIRDEIRRAQGVYPRQGDDTPVPLMPCPYTLMLLSMAWDMDLHSPEIAYSSGLGFERYTLNPEMGSFDGHNNDGITIIDVTDPSDPGYCHVYRSGEPPTDARGYVNHYETLGSVHTRQFEIEVLDGVRNLSARELAEVWPDEYLAFINPGPTSENVDAKTQNQATQGQTIPSLADLAIAPALDHALATDDIEQLEEMIWMPGKADLMKKVLVTKSPLPDNAMSLLVKILTHELGSTSRFILDLSVFPSLSHGQVGSLVNALLNKKPNIMSLNLSGNHNICAQTIIEVLSALPKLTRLVLLNTSIADDQLLELMSTSPKLFYNLYDLVHPAFLRPTLGSDIDSEHIKAETLHPAYNHGLTFATIDDSIESFASTPIFHPVKLLRTLVRHLKIHLWHEQRRDFYFNWSYVRSGMGPLLTLSTGTSIAQLRKQKAEAKAGVSPGAVLVDKGLDSENRWNSRSITSVPRTFSVDGFLGVGWMFILKVEAPYGRGQERKSPAYGFVKVDREAVKRRAKEGNTGSDTSVSRVNRSKFYELISGLYNIYDVRGFISEMEKEGRPVPRGDSSIFDIFEKCALVTVNDLETAFNSMSYKDGEDEFWGSAVEMKMNDN</sequence>
<keyword evidence="2" id="KW-1185">Reference proteome</keyword>
<dbReference type="SUPFAM" id="SSF52047">
    <property type="entry name" value="RNI-like"/>
    <property type="match status" value="1"/>
</dbReference>
<accession>A0ABR1IVN3</accession>
<evidence type="ECO:0000313" key="1">
    <source>
        <dbReference type="EMBL" id="KAK7440622.1"/>
    </source>
</evidence>
<protein>
    <recommendedName>
        <fullName evidence="3">RNI-like protein</fullName>
    </recommendedName>
</protein>
<organism evidence="1 2">
    <name type="scientific">Marasmiellus scandens</name>
    <dbReference type="NCBI Taxonomy" id="2682957"/>
    <lineage>
        <taxon>Eukaryota</taxon>
        <taxon>Fungi</taxon>
        <taxon>Dikarya</taxon>
        <taxon>Basidiomycota</taxon>
        <taxon>Agaricomycotina</taxon>
        <taxon>Agaricomycetes</taxon>
        <taxon>Agaricomycetidae</taxon>
        <taxon>Agaricales</taxon>
        <taxon>Marasmiineae</taxon>
        <taxon>Omphalotaceae</taxon>
        <taxon>Marasmiellus</taxon>
    </lineage>
</organism>
<evidence type="ECO:0008006" key="3">
    <source>
        <dbReference type="Google" id="ProtNLM"/>
    </source>
</evidence>
<gene>
    <name evidence="1" type="ORF">VKT23_016970</name>
</gene>
<dbReference type="Gene3D" id="3.80.10.10">
    <property type="entry name" value="Ribonuclease Inhibitor"/>
    <property type="match status" value="1"/>
</dbReference>